<evidence type="ECO:0000256" key="1">
    <source>
        <dbReference type="SAM" id="MobiDB-lite"/>
    </source>
</evidence>
<proteinExistence type="predicted"/>
<feature type="transmembrane region" description="Helical" evidence="2">
    <location>
        <begin position="319"/>
        <end position="341"/>
    </location>
</feature>
<sequence length="427" mass="45250">MVDWKAVGKRTKKFVIDNFLPLSFLVAIIWALAWPAPGKAVINVTIMDGEIHVIQEINIILVFFISGLVLKTDDLAAAIKHKLGVTYGLISILFVTPCLGFALREIPLNPPEFSAGLALFAAVPTTLGVGVSLVRSCGGNEGLALLLTVASNIAGIFTMPLWLKALLGGSDELESVSVDIPNLLARLTITILVPSVLGKLLRELPPFSKHVKKLTASYKTAISMFSVIMLSMIVWQSLSGAQATLMDQQFVQILYVILLAIAQHIIYLIFNFAVLYYIFHMPLTDLIATGIMSSQKSAPVAVTVISYLTTDISKQGLLIIPGIVGQISQIFIGSALARYFAPKVKKMKAAAASRQQAEAADDDNGAAKPDIELTSKSAKSLTSTEADLEAGASTPLTPPSEPAEAAAADVAAPASEAAPAGDAVTAR</sequence>
<organism evidence="4">
    <name type="scientific">Chlorella variabilis</name>
    <name type="common">Green alga</name>
    <dbReference type="NCBI Taxonomy" id="554065"/>
    <lineage>
        <taxon>Eukaryota</taxon>
        <taxon>Viridiplantae</taxon>
        <taxon>Chlorophyta</taxon>
        <taxon>core chlorophytes</taxon>
        <taxon>Trebouxiophyceae</taxon>
        <taxon>Chlorellales</taxon>
        <taxon>Chlorellaceae</taxon>
        <taxon>Chlorella clade</taxon>
        <taxon>Chlorella</taxon>
    </lineage>
</organism>
<dbReference type="InterPro" id="IPR016833">
    <property type="entry name" value="Put_Na-Bile_cotransptr"/>
</dbReference>
<reference evidence="3 4" key="1">
    <citation type="journal article" date="2010" name="Plant Cell">
        <title>The Chlorella variabilis NC64A genome reveals adaptation to photosymbiosis, coevolution with viruses, and cryptic sex.</title>
        <authorList>
            <person name="Blanc G."/>
            <person name="Duncan G."/>
            <person name="Agarkova I."/>
            <person name="Borodovsky M."/>
            <person name="Gurnon J."/>
            <person name="Kuo A."/>
            <person name="Lindquist E."/>
            <person name="Lucas S."/>
            <person name="Pangilinan J."/>
            <person name="Polle J."/>
            <person name="Salamov A."/>
            <person name="Terry A."/>
            <person name="Yamada T."/>
            <person name="Dunigan D.D."/>
            <person name="Grigoriev I.V."/>
            <person name="Claverie J.M."/>
            <person name="Van Etten J.L."/>
        </authorList>
    </citation>
    <scope>NUCLEOTIDE SEQUENCE [LARGE SCALE GENOMIC DNA]</scope>
    <source>
        <strain evidence="3 4">NC64A</strain>
    </source>
</reference>
<keyword evidence="2" id="KW-1133">Transmembrane helix</keyword>
<dbReference type="RefSeq" id="XP_005851503.1">
    <property type="nucleotide sequence ID" value="XM_005851441.1"/>
</dbReference>
<name>E1Z4S7_CHLVA</name>
<dbReference type="OMA" id="RYVFKQL"/>
<feature type="transmembrane region" description="Helical" evidence="2">
    <location>
        <begin position="83"/>
        <end position="103"/>
    </location>
</feature>
<feature type="transmembrane region" description="Helical" evidence="2">
    <location>
        <begin position="221"/>
        <end position="238"/>
    </location>
</feature>
<dbReference type="KEGG" id="cvr:CHLNCDRAFT_49947"/>
<feature type="transmembrane region" description="Helical" evidence="2">
    <location>
        <begin position="286"/>
        <end position="307"/>
    </location>
</feature>
<keyword evidence="2" id="KW-0472">Membrane</keyword>
<dbReference type="InParanoid" id="E1Z4S7"/>
<keyword evidence="4" id="KW-1185">Reference proteome</keyword>
<accession>E1Z4S7</accession>
<feature type="transmembrane region" description="Helical" evidence="2">
    <location>
        <begin position="250"/>
        <end position="279"/>
    </location>
</feature>
<dbReference type="eggNOG" id="KOG4821">
    <property type="taxonomic scope" value="Eukaryota"/>
</dbReference>
<feature type="transmembrane region" description="Helical" evidence="2">
    <location>
        <begin position="115"/>
        <end position="134"/>
    </location>
</feature>
<feature type="compositionally biased region" description="Low complexity" evidence="1">
    <location>
        <begin position="372"/>
        <end position="385"/>
    </location>
</feature>
<dbReference type="PANTHER" id="PTHR18640">
    <property type="entry name" value="SOLUTE CARRIER FAMILY 10 MEMBER 7"/>
    <property type="match status" value="1"/>
</dbReference>
<dbReference type="OrthoDB" id="188035at2759"/>
<keyword evidence="2" id="KW-0812">Transmembrane</keyword>
<dbReference type="GeneID" id="17358697"/>
<dbReference type="Gene3D" id="1.20.1530.20">
    <property type="match status" value="1"/>
</dbReference>
<dbReference type="EMBL" id="GL433836">
    <property type="protein sequence ID" value="EFN59401.1"/>
    <property type="molecule type" value="Genomic_DNA"/>
</dbReference>
<feature type="transmembrane region" description="Helical" evidence="2">
    <location>
        <begin position="53"/>
        <end position="71"/>
    </location>
</feature>
<protein>
    <submittedName>
        <fullName evidence="3">Uncharacterized protein</fullName>
    </submittedName>
</protein>
<dbReference type="PANTHER" id="PTHR18640:SF14">
    <property type="entry name" value="SODIUM BILE ACID SYMPORTER FAMILY"/>
    <property type="match status" value="1"/>
</dbReference>
<dbReference type="GO" id="GO:0009941">
    <property type="term" value="C:chloroplast envelope"/>
    <property type="evidence" value="ECO:0007669"/>
    <property type="project" value="TreeGrafter"/>
</dbReference>
<feature type="region of interest" description="Disordered" evidence="1">
    <location>
        <begin position="355"/>
        <end position="427"/>
    </location>
</feature>
<feature type="transmembrane region" description="Helical" evidence="2">
    <location>
        <begin position="143"/>
        <end position="163"/>
    </location>
</feature>
<feature type="compositionally biased region" description="Low complexity" evidence="1">
    <location>
        <begin position="402"/>
        <end position="427"/>
    </location>
</feature>
<feature type="transmembrane region" description="Helical" evidence="2">
    <location>
        <begin position="183"/>
        <end position="201"/>
    </location>
</feature>
<dbReference type="AlphaFoldDB" id="E1Z4S7"/>
<dbReference type="Proteomes" id="UP000008141">
    <property type="component" value="Unassembled WGS sequence"/>
</dbReference>
<dbReference type="FunCoup" id="E1Z4S7">
    <property type="interactions" value="1287"/>
</dbReference>
<evidence type="ECO:0000313" key="4">
    <source>
        <dbReference type="Proteomes" id="UP000008141"/>
    </source>
</evidence>
<evidence type="ECO:0000313" key="3">
    <source>
        <dbReference type="EMBL" id="EFN59401.1"/>
    </source>
</evidence>
<dbReference type="InterPro" id="IPR038770">
    <property type="entry name" value="Na+/solute_symporter_sf"/>
</dbReference>
<evidence type="ECO:0000256" key="2">
    <source>
        <dbReference type="SAM" id="Phobius"/>
    </source>
</evidence>
<dbReference type="Pfam" id="PF13593">
    <property type="entry name" value="SBF_like"/>
    <property type="match status" value="1"/>
</dbReference>
<feature type="transmembrane region" description="Helical" evidence="2">
    <location>
        <begin position="14"/>
        <end position="33"/>
    </location>
</feature>
<gene>
    <name evidence="3" type="ORF">CHLNCDRAFT_49947</name>
</gene>